<evidence type="ECO:0000256" key="6">
    <source>
        <dbReference type="ARBA" id="ARBA00022801"/>
    </source>
</evidence>
<evidence type="ECO:0000313" key="12">
    <source>
        <dbReference type="EMBL" id="MBC8557871.1"/>
    </source>
</evidence>
<dbReference type="NCBIfam" id="TIGR00726">
    <property type="entry name" value="peptidoglycan editing factor PgeF"/>
    <property type="match status" value="1"/>
</dbReference>
<comment type="catalytic activity">
    <reaction evidence="10">
        <text>S-methyl-5'-thioadenosine + phosphate = 5-(methylsulfanyl)-alpha-D-ribose 1-phosphate + adenine</text>
        <dbReference type="Rhea" id="RHEA:11852"/>
        <dbReference type="ChEBI" id="CHEBI:16708"/>
        <dbReference type="ChEBI" id="CHEBI:17509"/>
        <dbReference type="ChEBI" id="CHEBI:43474"/>
        <dbReference type="ChEBI" id="CHEBI:58533"/>
        <dbReference type="EC" id="2.4.2.28"/>
    </reaction>
    <physiologicalReaction direction="left-to-right" evidence="10">
        <dbReference type="Rhea" id="RHEA:11853"/>
    </physiologicalReaction>
</comment>
<dbReference type="RefSeq" id="WP_249305296.1">
    <property type="nucleotide sequence ID" value="NZ_JACRSW010000032.1"/>
</dbReference>
<dbReference type="InterPro" id="IPR011324">
    <property type="entry name" value="Cytotoxic_necrot_fac-like_cat"/>
</dbReference>
<dbReference type="InterPro" id="IPR003730">
    <property type="entry name" value="Cu_polyphenol_OxRdtase"/>
</dbReference>
<evidence type="ECO:0000256" key="2">
    <source>
        <dbReference type="ARBA" id="ARBA00003215"/>
    </source>
</evidence>
<name>A0ABR7MVP6_9FIRM</name>
<proteinExistence type="inferred from homology"/>
<organism evidence="12 13">
    <name type="scientific">Jutongia hominis</name>
    <dbReference type="NCBI Taxonomy" id="2763664"/>
    <lineage>
        <taxon>Bacteria</taxon>
        <taxon>Bacillati</taxon>
        <taxon>Bacillota</taxon>
        <taxon>Clostridia</taxon>
        <taxon>Lachnospirales</taxon>
        <taxon>Lachnospiraceae</taxon>
        <taxon>Jutongia</taxon>
    </lineage>
</organism>
<evidence type="ECO:0000313" key="13">
    <source>
        <dbReference type="Proteomes" id="UP000637513"/>
    </source>
</evidence>
<comment type="caution">
    <text evidence="12">The sequence shown here is derived from an EMBL/GenBank/DDBJ whole genome shotgun (WGS) entry which is preliminary data.</text>
</comment>
<sequence>MTEVKEHNTFYSEEGVNEKNTKEVDTLWKHAVYNAKKKDYFDLEKECYLCTKHEVPLIRFHAFDDYEEVNAFFSTRFGGESTGYLSSLNLGFERGDSLETVERNYQRICKSAGIHAGNLVLSDQVHDTKIRYVTKEDSCMEQIKKKLKSIDGLVTDQREICLATSYADCVPLFFYDPVRHIIASSHSGWRGTVGKIGTKTIQKMHELFGTMAKDLIVVIGPSICADCYEVSVDVIEEFKKKYTPEQMKEIAYCSDVPKKKYQLNLWKANELQFLDAGVKKENIHLSGLCTCCNPKLLYSHRASKGKRGNLNGFISLSSGCV</sequence>
<evidence type="ECO:0000256" key="3">
    <source>
        <dbReference type="ARBA" id="ARBA00007353"/>
    </source>
</evidence>
<dbReference type="EMBL" id="JACRSW010000032">
    <property type="protein sequence ID" value="MBC8557871.1"/>
    <property type="molecule type" value="Genomic_DNA"/>
</dbReference>
<dbReference type="Gene3D" id="3.60.140.10">
    <property type="entry name" value="CNF1/YfiH-like putative cysteine hydrolases"/>
    <property type="match status" value="1"/>
</dbReference>
<evidence type="ECO:0000256" key="10">
    <source>
        <dbReference type="ARBA" id="ARBA00049893"/>
    </source>
</evidence>
<keyword evidence="6" id="KW-0378">Hydrolase</keyword>
<dbReference type="Proteomes" id="UP000637513">
    <property type="component" value="Unassembled WGS sequence"/>
</dbReference>
<evidence type="ECO:0000256" key="5">
    <source>
        <dbReference type="ARBA" id="ARBA00022723"/>
    </source>
</evidence>
<comment type="catalytic activity">
    <reaction evidence="1">
        <text>inosine + phosphate = alpha-D-ribose 1-phosphate + hypoxanthine</text>
        <dbReference type="Rhea" id="RHEA:27646"/>
        <dbReference type="ChEBI" id="CHEBI:17368"/>
        <dbReference type="ChEBI" id="CHEBI:17596"/>
        <dbReference type="ChEBI" id="CHEBI:43474"/>
        <dbReference type="ChEBI" id="CHEBI:57720"/>
        <dbReference type="EC" id="2.4.2.1"/>
    </reaction>
    <physiologicalReaction direction="left-to-right" evidence="1">
        <dbReference type="Rhea" id="RHEA:27647"/>
    </physiologicalReaction>
</comment>
<evidence type="ECO:0000256" key="11">
    <source>
        <dbReference type="RuleBase" id="RU361274"/>
    </source>
</evidence>
<comment type="function">
    <text evidence="2">Purine nucleoside enzyme that catalyzes the phosphorolysis of adenosine and inosine nucleosides, yielding D-ribose 1-phosphate and the respective free bases, adenine and hypoxanthine. Also catalyzes the phosphorolysis of S-methyl-5'-thioadenosine into adenine and S-methyl-5-thio-alpha-D-ribose 1-phosphate. Also has adenosine deaminase activity.</text>
</comment>
<evidence type="ECO:0000256" key="9">
    <source>
        <dbReference type="ARBA" id="ARBA00048968"/>
    </source>
</evidence>
<dbReference type="SUPFAM" id="SSF64438">
    <property type="entry name" value="CNF1/YfiH-like putative cysteine hydrolases"/>
    <property type="match status" value="1"/>
</dbReference>
<dbReference type="InterPro" id="IPR038371">
    <property type="entry name" value="Cu_polyphenol_OxRdtase_sf"/>
</dbReference>
<gene>
    <name evidence="12" type="primary">pgeF</name>
    <name evidence="12" type="ORF">H8700_09140</name>
</gene>
<dbReference type="Pfam" id="PF02578">
    <property type="entry name" value="Cu-oxidase_4"/>
    <property type="match status" value="1"/>
</dbReference>
<dbReference type="CDD" id="cd16833">
    <property type="entry name" value="YfiH"/>
    <property type="match status" value="1"/>
</dbReference>
<keyword evidence="4" id="KW-0808">Transferase</keyword>
<evidence type="ECO:0000256" key="8">
    <source>
        <dbReference type="ARBA" id="ARBA00047989"/>
    </source>
</evidence>
<keyword evidence="13" id="KW-1185">Reference proteome</keyword>
<dbReference type="PANTHER" id="PTHR30616:SF2">
    <property type="entry name" value="PURINE NUCLEOSIDE PHOSPHORYLASE LACC1"/>
    <property type="match status" value="1"/>
</dbReference>
<protein>
    <recommendedName>
        <fullName evidence="11">Purine nucleoside phosphorylase</fullName>
    </recommendedName>
</protein>
<evidence type="ECO:0000256" key="7">
    <source>
        <dbReference type="ARBA" id="ARBA00022833"/>
    </source>
</evidence>
<comment type="similarity">
    <text evidence="3 11">Belongs to the purine nucleoside phosphorylase YfiH/LACC1 family.</text>
</comment>
<keyword evidence="5" id="KW-0479">Metal-binding</keyword>
<comment type="catalytic activity">
    <reaction evidence="9">
        <text>adenosine + phosphate = alpha-D-ribose 1-phosphate + adenine</text>
        <dbReference type="Rhea" id="RHEA:27642"/>
        <dbReference type="ChEBI" id="CHEBI:16335"/>
        <dbReference type="ChEBI" id="CHEBI:16708"/>
        <dbReference type="ChEBI" id="CHEBI:43474"/>
        <dbReference type="ChEBI" id="CHEBI:57720"/>
        <dbReference type="EC" id="2.4.2.1"/>
    </reaction>
    <physiologicalReaction direction="left-to-right" evidence="9">
        <dbReference type="Rhea" id="RHEA:27643"/>
    </physiologicalReaction>
</comment>
<accession>A0ABR7MVP6</accession>
<reference evidence="12 13" key="1">
    <citation type="submission" date="2020-08" db="EMBL/GenBank/DDBJ databases">
        <title>Genome public.</title>
        <authorList>
            <person name="Liu C."/>
            <person name="Sun Q."/>
        </authorList>
    </citation>
    <scope>NUCLEOTIDE SEQUENCE [LARGE SCALE GENOMIC DNA]</scope>
    <source>
        <strain evidence="12 13">BX3</strain>
    </source>
</reference>
<comment type="catalytic activity">
    <reaction evidence="8">
        <text>adenosine + H2O + H(+) = inosine + NH4(+)</text>
        <dbReference type="Rhea" id="RHEA:24408"/>
        <dbReference type="ChEBI" id="CHEBI:15377"/>
        <dbReference type="ChEBI" id="CHEBI:15378"/>
        <dbReference type="ChEBI" id="CHEBI:16335"/>
        <dbReference type="ChEBI" id="CHEBI:17596"/>
        <dbReference type="ChEBI" id="CHEBI:28938"/>
        <dbReference type="EC" id="3.5.4.4"/>
    </reaction>
    <physiologicalReaction direction="left-to-right" evidence="8">
        <dbReference type="Rhea" id="RHEA:24409"/>
    </physiologicalReaction>
</comment>
<evidence type="ECO:0000256" key="1">
    <source>
        <dbReference type="ARBA" id="ARBA00000553"/>
    </source>
</evidence>
<dbReference type="PANTHER" id="PTHR30616">
    <property type="entry name" value="UNCHARACTERIZED PROTEIN YFIH"/>
    <property type="match status" value="1"/>
</dbReference>
<evidence type="ECO:0000256" key="4">
    <source>
        <dbReference type="ARBA" id="ARBA00022679"/>
    </source>
</evidence>
<keyword evidence="7" id="KW-0862">Zinc</keyword>